<dbReference type="PANTHER" id="PTHR33052">
    <property type="entry name" value="DUF4228 DOMAIN PROTEIN-RELATED"/>
    <property type="match status" value="1"/>
</dbReference>
<comment type="caution">
    <text evidence="1">The sequence shown here is derived from an EMBL/GenBank/DDBJ whole genome shotgun (WGS) entry which is preliminary data.</text>
</comment>
<proteinExistence type="predicted"/>
<organism evidence="1 3">
    <name type="scientific">Rubus argutus</name>
    <name type="common">Southern blackberry</name>
    <dbReference type="NCBI Taxonomy" id="59490"/>
    <lineage>
        <taxon>Eukaryota</taxon>
        <taxon>Viridiplantae</taxon>
        <taxon>Streptophyta</taxon>
        <taxon>Embryophyta</taxon>
        <taxon>Tracheophyta</taxon>
        <taxon>Spermatophyta</taxon>
        <taxon>Magnoliopsida</taxon>
        <taxon>eudicotyledons</taxon>
        <taxon>Gunneridae</taxon>
        <taxon>Pentapetalae</taxon>
        <taxon>rosids</taxon>
        <taxon>fabids</taxon>
        <taxon>Rosales</taxon>
        <taxon>Rosaceae</taxon>
        <taxon>Rosoideae</taxon>
        <taxon>Rosoideae incertae sedis</taxon>
        <taxon>Rubus</taxon>
    </lineage>
</organism>
<dbReference type="Pfam" id="PF14009">
    <property type="entry name" value="PADRE"/>
    <property type="match status" value="1"/>
</dbReference>
<evidence type="ECO:0008006" key="4">
    <source>
        <dbReference type="Google" id="ProtNLM"/>
    </source>
</evidence>
<accession>A0AAW1X190</accession>
<dbReference type="InterPro" id="IPR025322">
    <property type="entry name" value="PADRE_dom"/>
</dbReference>
<protein>
    <recommendedName>
        <fullName evidence="4">Multidrug resistance protein ABC transporter family protein</fullName>
    </recommendedName>
</protein>
<evidence type="ECO:0000313" key="1">
    <source>
        <dbReference type="EMBL" id="KAK9930710.1"/>
    </source>
</evidence>
<evidence type="ECO:0000313" key="2">
    <source>
        <dbReference type="EMBL" id="KAK9930738.1"/>
    </source>
</evidence>
<dbReference type="EMBL" id="JBEDUW010000005">
    <property type="protein sequence ID" value="KAK9930710.1"/>
    <property type="molecule type" value="Genomic_DNA"/>
</dbReference>
<gene>
    <name evidence="1" type="ORF">M0R45_027739</name>
    <name evidence="2" type="ORF">M0R45_027766</name>
</gene>
<dbReference type="Proteomes" id="UP001457282">
    <property type="component" value="Unassembled WGS sequence"/>
</dbReference>
<evidence type="ECO:0000313" key="3">
    <source>
        <dbReference type="Proteomes" id="UP001457282"/>
    </source>
</evidence>
<name>A0AAW1X190_RUBAR</name>
<dbReference type="EMBL" id="JBEDUW010000005">
    <property type="protein sequence ID" value="KAK9930738.1"/>
    <property type="molecule type" value="Genomic_DNA"/>
</dbReference>
<reference evidence="1 3" key="1">
    <citation type="journal article" date="2023" name="G3 (Bethesda)">
        <title>A chromosome-length genome assembly and annotation of blackberry (Rubus argutus, cv. 'Hillquist').</title>
        <authorList>
            <person name="Bruna T."/>
            <person name="Aryal R."/>
            <person name="Dudchenko O."/>
            <person name="Sargent D.J."/>
            <person name="Mead D."/>
            <person name="Buti M."/>
            <person name="Cavallini A."/>
            <person name="Hytonen T."/>
            <person name="Andres J."/>
            <person name="Pham M."/>
            <person name="Weisz D."/>
            <person name="Mascagni F."/>
            <person name="Usai G."/>
            <person name="Natali L."/>
            <person name="Bassil N."/>
            <person name="Fernandez G.E."/>
            <person name="Lomsadze A."/>
            <person name="Armour M."/>
            <person name="Olukolu B."/>
            <person name="Poorten T."/>
            <person name="Britton C."/>
            <person name="Davik J."/>
            <person name="Ashrafi H."/>
            <person name="Aiden E.L."/>
            <person name="Borodovsky M."/>
            <person name="Worthington M."/>
        </authorList>
    </citation>
    <scope>NUCLEOTIDE SEQUENCE [LARGE SCALE GENOMIC DNA]</scope>
    <source>
        <strain evidence="1">PI 553951</strain>
    </source>
</reference>
<dbReference type="AlphaFoldDB" id="A0AAW1X190"/>
<sequence length="200" mass="22509">MGNSMSHKQFHGTGKVILSDGSVHEFNDLTVAELMLEHPQQVVVEFRAAVSEKRPTPLAADMKLDKKKVYLMLPMKQGKPLSLSSKEIRGLVSSATSLVRSRSSKLLPLFARICPAAAAHGFVLPKNKEYGMGRTSESEVMRSSYMPAESFIDMEESLDARPEFLTRQLSGKGTWKPNLDTIKEKKVENKLSHWYLMLKW</sequence>
<keyword evidence="3" id="KW-1185">Reference proteome</keyword>